<proteinExistence type="predicted"/>
<name>A0A143BKG6_9BACT</name>
<feature type="region of interest" description="Disordered" evidence="1">
    <location>
        <begin position="1"/>
        <end position="78"/>
    </location>
</feature>
<dbReference type="EMBL" id="CP011454">
    <property type="protein sequence ID" value="AMW05031.1"/>
    <property type="molecule type" value="Genomic_DNA"/>
</dbReference>
<keyword evidence="3" id="KW-1185">Reference proteome</keyword>
<dbReference type="STRING" id="1379270.GEMMAAP_09720"/>
<dbReference type="KEGG" id="gph:GEMMAAP_09720"/>
<reference evidence="2 3" key="1">
    <citation type="journal article" date="2014" name="Proc. Natl. Acad. Sci. U.S.A.">
        <title>Functional type 2 photosynthetic reaction centers found in the rare bacterial phylum Gemmatimonadetes.</title>
        <authorList>
            <person name="Zeng Y."/>
            <person name="Feng F."/>
            <person name="Medova H."/>
            <person name="Dean J."/>
            <person name="Koblizek M."/>
        </authorList>
    </citation>
    <scope>NUCLEOTIDE SEQUENCE [LARGE SCALE GENOMIC DNA]</scope>
    <source>
        <strain evidence="2 3">AP64</strain>
    </source>
</reference>
<organism evidence="2 3">
    <name type="scientific">Gemmatimonas phototrophica</name>
    <dbReference type="NCBI Taxonomy" id="1379270"/>
    <lineage>
        <taxon>Bacteria</taxon>
        <taxon>Pseudomonadati</taxon>
        <taxon>Gemmatimonadota</taxon>
        <taxon>Gemmatimonadia</taxon>
        <taxon>Gemmatimonadales</taxon>
        <taxon>Gemmatimonadaceae</taxon>
        <taxon>Gemmatimonas</taxon>
    </lineage>
</organism>
<evidence type="ECO:0000256" key="1">
    <source>
        <dbReference type="SAM" id="MobiDB-lite"/>
    </source>
</evidence>
<gene>
    <name evidence="2" type="ORF">GEMMAAP_09720</name>
</gene>
<dbReference type="AlphaFoldDB" id="A0A143BKG6"/>
<evidence type="ECO:0000313" key="2">
    <source>
        <dbReference type="EMBL" id="AMW05031.1"/>
    </source>
</evidence>
<sequence>MDREPQDLLVGQSRHARGTKRVPRHPARARHSPQQPCQRPSEKNVRLDGRGRNGVTRPRGPRPVSRGAARDECRPPTV</sequence>
<protein>
    <submittedName>
        <fullName evidence="2">Uncharacterized protein</fullName>
    </submittedName>
</protein>
<dbReference type="Proteomes" id="UP000076404">
    <property type="component" value="Chromosome"/>
</dbReference>
<feature type="compositionally biased region" description="Basic and acidic residues" evidence="1">
    <location>
        <begin position="68"/>
        <end position="78"/>
    </location>
</feature>
<reference evidence="2 3" key="2">
    <citation type="journal article" date="2016" name="Environ. Microbiol. Rep.">
        <title>Metagenomic evidence for the presence of phototrophic Gemmatimonadetes bacteria in diverse environments.</title>
        <authorList>
            <person name="Zeng Y."/>
            <person name="Baumbach J."/>
            <person name="Barbosa E.G."/>
            <person name="Azevedo V."/>
            <person name="Zhang C."/>
            <person name="Koblizek M."/>
        </authorList>
    </citation>
    <scope>NUCLEOTIDE SEQUENCE [LARGE SCALE GENOMIC DNA]</scope>
    <source>
        <strain evidence="2 3">AP64</strain>
    </source>
</reference>
<feature type="compositionally biased region" description="Basic and acidic residues" evidence="1">
    <location>
        <begin position="40"/>
        <end position="51"/>
    </location>
</feature>
<accession>A0A143BKG6</accession>
<feature type="compositionally biased region" description="Basic residues" evidence="1">
    <location>
        <begin position="14"/>
        <end position="31"/>
    </location>
</feature>
<evidence type="ECO:0000313" key="3">
    <source>
        <dbReference type="Proteomes" id="UP000076404"/>
    </source>
</evidence>